<feature type="domain" description="HTH LytTR-type" evidence="2">
    <location>
        <begin position="191"/>
        <end position="297"/>
    </location>
</feature>
<dbReference type="AlphaFoldDB" id="A0A6P0UU61"/>
<dbReference type="Gene3D" id="2.40.50.1020">
    <property type="entry name" value="LytTr DNA-binding domain"/>
    <property type="match status" value="1"/>
</dbReference>
<evidence type="ECO:0000313" key="4">
    <source>
        <dbReference type="Proteomes" id="UP000468581"/>
    </source>
</evidence>
<name>A0A6P0UU61_9FLAO</name>
<dbReference type="Proteomes" id="UP000468581">
    <property type="component" value="Unassembled WGS sequence"/>
</dbReference>
<dbReference type="PANTHER" id="PTHR37299:SF1">
    <property type="entry name" value="STAGE 0 SPORULATION PROTEIN A HOMOLOG"/>
    <property type="match status" value="1"/>
</dbReference>
<gene>
    <name evidence="3" type="ORF">GWK08_18080</name>
</gene>
<comment type="caution">
    <text evidence="3">The sequence shown here is derived from an EMBL/GenBank/DDBJ whole genome shotgun (WGS) entry which is preliminary data.</text>
</comment>
<dbReference type="GO" id="GO:0000156">
    <property type="term" value="F:phosphorelay response regulator activity"/>
    <property type="evidence" value="ECO:0007669"/>
    <property type="project" value="InterPro"/>
</dbReference>
<organism evidence="3 4">
    <name type="scientific">Leptobacterium flavescens</name>
    <dbReference type="NCBI Taxonomy" id="472055"/>
    <lineage>
        <taxon>Bacteria</taxon>
        <taxon>Pseudomonadati</taxon>
        <taxon>Bacteroidota</taxon>
        <taxon>Flavobacteriia</taxon>
        <taxon>Flavobacteriales</taxon>
        <taxon>Flavobacteriaceae</taxon>
        <taxon>Leptobacterium</taxon>
    </lineage>
</organism>
<dbReference type="GO" id="GO:0003677">
    <property type="term" value="F:DNA binding"/>
    <property type="evidence" value="ECO:0007669"/>
    <property type="project" value="InterPro"/>
</dbReference>
<evidence type="ECO:0000259" key="2">
    <source>
        <dbReference type="PROSITE" id="PS50930"/>
    </source>
</evidence>
<dbReference type="RefSeq" id="WP_163608651.1">
    <property type="nucleotide sequence ID" value="NZ_JAABOO010000004.1"/>
</dbReference>
<evidence type="ECO:0000313" key="3">
    <source>
        <dbReference type="EMBL" id="NER15369.1"/>
    </source>
</evidence>
<keyword evidence="1" id="KW-1133">Transmembrane helix</keyword>
<keyword evidence="1" id="KW-0472">Membrane</keyword>
<dbReference type="SMART" id="SM00850">
    <property type="entry name" value="LytTR"/>
    <property type="match status" value="1"/>
</dbReference>
<dbReference type="PROSITE" id="PS50930">
    <property type="entry name" value="HTH_LYTTR"/>
    <property type="match status" value="1"/>
</dbReference>
<proteinExistence type="predicted"/>
<keyword evidence="1" id="KW-0812">Transmembrane</keyword>
<feature type="transmembrane region" description="Helical" evidence="1">
    <location>
        <begin position="12"/>
        <end position="31"/>
    </location>
</feature>
<accession>A0A6P0UU61</accession>
<dbReference type="EMBL" id="JAABOO010000004">
    <property type="protein sequence ID" value="NER15369.1"/>
    <property type="molecule type" value="Genomic_DNA"/>
</dbReference>
<dbReference type="InterPro" id="IPR007492">
    <property type="entry name" value="LytTR_DNA-bd_dom"/>
</dbReference>
<dbReference type="InterPro" id="IPR046947">
    <property type="entry name" value="LytR-like"/>
</dbReference>
<evidence type="ECO:0000256" key="1">
    <source>
        <dbReference type="SAM" id="Phobius"/>
    </source>
</evidence>
<dbReference type="Pfam" id="PF04397">
    <property type="entry name" value="LytTR"/>
    <property type="match status" value="1"/>
</dbReference>
<keyword evidence="4" id="KW-1185">Reference proteome</keyword>
<sequence>MKNNGLKRSDYQVLGLYFILSVIVIVVNNTYGGHSIGKIVLGPLPYLVTTIPLVGIFYLWLIPKYIVKSQNYILFFILTITSLIVFGYLYLSLLYWMEYISIKNYPLFPNAILKSLDAAVDGVGLPLGILLAKKHFENEILIGNLRELQKKNEDELSQAQVNSELLFKNLDLFKSIKQTVFSKKRDYKKRFVIKKTTGLLLLDSSNLSVVEAMGDSCKLIDVEGKVHLFSQNISKVLETLDPKDFFRINRSQIINIDHIVNIENHFKNRLLLQMKGVSEKMMTSSSKTSDFRLWLEEH</sequence>
<dbReference type="PANTHER" id="PTHR37299">
    <property type="entry name" value="TRANSCRIPTIONAL REGULATOR-RELATED"/>
    <property type="match status" value="1"/>
</dbReference>
<feature type="transmembrane region" description="Helical" evidence="1">
    <location>
        <begin position="43"/>
        <end position="61"/>
    </location>
</feature>
<feature type="transmembrane region" description="Helical" evidence="1">
    <location>
        <begin position="73"/>
        <end position="97"/>
    </location>
</feature>
<reference evidence="3 4" key="1">
    <citation type="submission" date="2020-01" db="EMBL/GenBank/DDBJ databases">
        <title>Leptobacterium flavescens.</title>
        <authorList>
            <person name="Wang G."/>
        </authorList>
    </citation>
    <scope>NUCLEOTIDE SEQUENCE [LARGE SCALE GENOMIC DNA]</scope>
    <source>
        <strain evidence="3 4">KCTC 22160</strain>
    </source>
</reference>
<protein>
    <recommendedName>
        <fullName evidence="2">HTH LytTR-type domain-containing protein</fullName>
    </recommendedName>
</protein>